<protein>
    <submittedName>
        <fullName evidence="1">Uncharacterized protein</fullName>
    </submittedName>
</protein>
<evidence type="ECO:0000313" key="1">
    <source>
        <dbReference type="EMBL" id="VVN79552.1"/>
    </source>
</evidence>
<dbReference type="AlphaFoldDB" id="A0A5E7AJ66"/>
<sequence>MSNDWLRELVRKVNEASPKSIKDINDLYDYKDEHPQGKKDSQFVACGQCNGYNELQYIYDEKLEPHILKGIIKKADAIKALSECCAELKNPRNREDFYRKLSQKLLVMIK</sequence>
<accession>A0A5E7AJ66</accession>
<name>A0A5E7AJ66_PSEFL</name>
<reference evidence="1 2" key="1">
    <citation type="submission" date="2019-09" db="EMBL/GenBank/DDBJ databases">
        <authorList>
            <person name="Chandra G."/>
            <person name="Truman W A."/>
        </authorList>
    </citation>
    <scope>NUCLEOTIDE SEQUENCE [LARGE SCALE GENOMIC DNA]</scope>
    <source>
        <strain evidence="1">PS691</strain>
    </source>
</reference>
<proteinExistence type="predicted"/>
<organism evidence="1 2">
    <name type="scientific">Pseudomonas fluorescens</name>
    <dbReference type="NCBI Taxonomy" id="294"/>
    <lineage>
        <taxon>Bacteria</taxon>
        <taxon>Pseudomonadati</taxon>
        <taxon>Pseudomonadota</taxon>
        <taxon>Gammaproteobacteria</taxon>
        <taxon>Pseudomonadales</taxon>
        <taxon>Pseudomonadaceae</taxon>
        <taxon>Pseudomonas</taxon>
    </lineage>
</organism>
<gene>
    <name evidence="1" type="ORF">PS691_00983</name>
</gene>
<dbReference type="Proteomes" id="UP000337909">
    <property type="component" value="Unassembled WGS sequence"/>
</dbReference>
<dbReference type="OrthoDB" id="6898582at2"/>
<dbReference type="RefSeq" id="WP_150641067.1">
    <property type="nucleotide sequence ID" value="NZ_CABVHQ010000006.1"/>
</dbReference>
<dbReference type="EMBL" id="CABVHQ010000006">
    <property type="protein sequence ID" value="VVN79552.1"/>
    <property type="molecule type" value="Genomic_DNA"/>
</dbReference>
<evidence type="ECO:0000313" key="2">
    <source>
        <dbReference type="Proteomes" id="UP000337909"/>
    </source>
</evidence>